<name>J9GGB6_9ZZZZ</name>
<protein>
    <submittedName>
        <fullName evidence="1">Uncharacterized protein</fullName>
    </submittedName>
</protein>
<reference evidence="1" key="1">
    <citation type="journal article" date="2012" name="PLoS ONE">
        <title>Gene sets for utilization of primary and secondary nutrition supplies in the distal gut of endangered iberian lynx.</title>
        <authorList>
            <person name="Alcaide M."/>
            <person name="Messina E."/>
            <person name="Richter M."/>
            <person name="Bargiela R."/>
            <person name="Peplies J."/>
            <person name="Huws S.A."/>
            <person name="Newbold C.J."/>
            <person name="Golyshin P.N."/>
            <person name="Simon M.A."/>
            <person name="Lopez G."/>
            <person name="Yakimov M.M."/>
            <person name="Ferrer M."/>
        </authorList>
    </citation>
    <scope>NUCLEOTIDE SEQUENCE</scope>
</reference>
<organism evidence="1">
    <name type="scientific">gut metagenome</name>
    <dbReference type="NCBI Taxonomy" id="749906"/>
    <lineage>
        <taxon>unclassified sequences</taxon>
        <taxon>metagenomes</taxon>
        <taxon>organismal metagenomes</taxon>
    </lineage>
</organism>
<evidence type="ECO:0000313" key="1">
    <source>
        <dbReference type="EMBL" id="EJX06422.1"/>
    </source>
</evidence>
<proteinExistence type="predicted"/>
<sequence>MHRLFRQQNKRDVQSERNATRHRCGNRLIQCRSPCLEDTHLRIERERLNTLNVGAFALEPLQPHRSLGINRESQCRTVVKEERSYLNLTSPFTLPSILKLPIIGSSLLMRIARLI</sequence>
<dbReference type="EMBL" id="AMCI01001165">
    <property type="protein sequence ID" value="EJX06422.1"/>
    <property type="molecule type" value="Genomic_DNA"/>
</dbReference>
<gene>
    <name evidence="1" type="ORF">EVA_05473</name>
</gene>
<accession>J9GGB6</accession>
<dbReference type="AlphaFoldDB" id="J9GGB6"/>
<comment type="caution">
    <text evidence="1">The sequence shown here is derived from an EMBL/GenBank/DDBJ whole genome shotgun (WGS) entry which is preliminary data.</text>
</comment>